<accession>A0ABU0LXL0</accession>
<dbReference type="RefSeq" id="WP_306892087.1">
    <property type="nucleotide sequence ID" value="NZ_JAUSVR010000031.1"/>
</dbReference>
<protein>
    <recommendedName>
        <fullName evidence="1 8">Acyl-homoserine-lactone synthase</fullName>
        <ecNumber evidence="1 8">2.3.1.184</ecNumber>
    </recommendedName>
    <alternativeName>
        <fullName evidence="8">Autoinducer synthesis protein</fullName>
    </alternativeName>
</protein>
<dbReference type="InterPro" id="IPR018311">
    <property type="entry name" value="Autoind_synth_CS"/>
</dbReference>
<dbReference type="PRINTS" id="PR01549">
    <property type="entry name" value="AUTOINDCRSYN"/>
</dbReference>
<dbReference type="Proteomes" id="UP001235094">
    <property type="component" value="Unassembled WGS sequence"/>
</dbReference>
<dbReference type="EC" id="2.3.1.184" evidence="1 8"/>
<organism evidence="9 10">
    <name type="scientific">Ancylobacter amanitiformis</name>
    <dbReference type="NCBI Taxonomy" id="217069"/>
    <lineage>
        <taxon>Bacteria</taxon>
        <taxon>Pseudomonadati</taxon>
        <taxon>Pseudomonadota</taxon>
        <taxon>Alphaproteobacteria</taxon>
        <taxon>Hyphomicrobiales</taxon>
        <taxon>Xanthobacteraceae</taxon>
        <taxon>Ancylobacter</taxon>
    </lineage>
</organism>
<keyword evidence="3 8" id="KW-0808">Transferase</keyword>
<dbReference type="EMBL" id="JAUSVR010000031">
    <property type="protein sequence ID" value="MDQ0513458.1"/>
    <property type="molecule type" value="Genomic_DNA"/>
</dbReference>
<dbReference type="PROSITE" id="PS51187">
    <property type="entry name" value="AUTOINDUCER_SYNTH_2"/>
    <property type="match status" value="1"/>
</dbReference>
<evidence type="ECO:0000256" key="4">
    <source>
        <dbReference type="ARBA" id="ARBA00022691"/>
    </source>
</evidence>
<dbReference type="GO" id="GO:0061579">
    <property type="term" value="F:N-acyl homoserine lactone synthase activity"/>
    <property type="evidence" value="ECO:0007669"/>
    <property type="project" value="UniProtKB-EC"/>
</dbReference>
<evidence type="ECO:0000313" key="10">
    <source>
        <dbReference type="Proteomes" id="UP001235094"/>
    </source>
</evidence>
<comment type="caution">
    <text evidence="9">The sequence shown here is derived from an EMBL/GenBank/DDBJ whole genome shotgun (WGS) entry which is preliminary data.</text>
</comment>
<evidence type="ECO:0000256" key="2">
    <source>
        <dbReference type="ARBA" id="ARBA00022654"/>
    </source>
</evidence>
<dbReference type="InterPro" id="IPR001690">
    <property type="entry name" value="Autoind_synthase"/>
</dbReference>
<dbReference type="PROSITE" id="PS00949">
    <property type="entry name" value="AUTOINDUCER_SYNTH_1"/>
    <property type="match status" value="1"/>
</dbReference>
<name>A0ABU0LXL0_9HYPH</name>
<evidence type="ECO:0000256" key="8">
    <source>
        <dbReference type="RuleBase" id="RU361135"/>
    </source>
</evidence>
<evidence type="ECO:0000256" key="3">
    <source>
        <dbReference type="ARBA" id="ARBA00022679"/>
    </source>
</evidence>
<evidence type="ECO:0000256" key="7">
    <source>
        <dbReference type="PROSITE-ProRule" id="PRU00533"/>
    </source>
</evidence>
<proteinExistence type="inferred from homology"/>
<evidence type="ECO:0000256" key="5">
    <source>
        <dbReference type="ARBA" id="ARBA00022929"/>
    </source>
</evidence>
<comment type="catalytic activity">
    <reaction evidence="6 8">
        <text>a fatty acyl-[ACP] + S-adenosyl-L-methionine = an N-acyl-L-homoserine lactone + S-methyl-5'-thioadenosine + holo-[ACP] + H(+)</text>
        <dbReference type="Rhea" id="RHEA:10096"/>
        <dbReference type="Rhea" id="RHEA-COMP:9685"/>
        <dbReference type="Rhea" id="RHEA-COMP:14125"/>
        <dbReference type="ChEBI" id="CHEBI:15378"/>
        <dbReference type="ChEBI" id="CHEBI:17509"/>
        <dbReference type="ChEBI" id="CHEBI:55474"/>
        <dbReference type="ChEBI" id="CHEBI:59789"/>
        <dbReference type="ChEBI" id="CHEBI:64479"/>
        <dbReference type="ChEBI" id="CHEBI:138651"/>
        <dbReference type="EC" id="2.3.1.184"/>
    </reaction>
</comment>
<evidence type="ECO:0000256" key="6">
    <source>
        <dbReference type="ARBA" id="ARBA00048576"/>
    </source>
</evidence>
<dbReference type="NCBIfam" id="NF010408">
    <property type="entry name" value="PRK13834.1"/>
    <property type="match status" value="1"/>
</dbReference>
<keyword evidence="2 7" id="KW-0673">Quorum sensing</keyword>
<gene>
    <name evidence="9" type="ORF">QOZ99_004380</name>
</gene>
<keyword evidence="9" id="KW-0012">Acyltransferase</keyword>
<keyword evidence="10" id="KW-1185">Reference proteome</keyword>
<evidence type="ECO:0000313" key="9">
    <source>
        <dbReference type="EMBL" id="MDQ0513458.1"/>
    </source>
</evidence>
<dbReference type="PANTHER" id="PTHR39322:SF1">
    <property type="entry name" value="ISOVALERYL-HOMOSERINE LACTONE SYNTHASE"/>
    <property type="match status" value="1"/>
</dbReference>
<sequence>MRIQVVTPAQYEAYADLLAQMRRLRAAVFSGRLEWDVTIENGEERDQYDDVQPSYVLAVTASGWVAGCCRLLPAVGPTMLERTFPQLLANGALEAHAAMIESSRFCVNTTLATDRAGGLLHQTTLLLFAGIIEWSMINGHRELVTATDLRFERILKRAGWPMQRLGEPVRIGNTTAIAGILPIDVASLQNVRPANYQSELSEETLSPLRSAA</sequence>
<reference evidence="9 10" key="1">
    <citation type="submission" date="2023-07" db="EMBL/GenBank/DDBJ databases">
        <title>Genomic Encyclopedia of Type Strains, Phase IV (KMG-IV): sequencing the most valuable type-strain genomes for metagenomic binning, comparative biology and taxonomic classification.</title>
        <authorList>
            <person name="Goeker M."/>
        </authorList>
    </citation>
    <scope>NUCLEOTIDE SEQUENCE [LARGE SCALE GENOMIC DNA]</scope>
    <source>
        <strain evidence="9 10">DSM 15561</strain>
    </source>
</reference>
<dbReference type="PANTHER" id="PTHR39322">
    <property type="entry name" value="ACYL-HOMOSERINE-LACTONE SYNTHASE"/>
    <property type="match status" value="1"/>
</dbReference>
<keyword evidence="5 7" id="KW-0071">Autoinducer synthesis</keyword>
<comment type="similarity">
    <text evidence="7 8">Belongs to the autoinducer synthase family.</text>
</comment>
<dbReference type="Gene3D" id="3.40.630.30">
    <property type="match status" value="1"/>
</dbReference>
<dbReference type="InterPro" id="IPR016181">
    <property type="entry name" value="Acyl_CoA_acyltransferase"/>
</dbReference>
<keyword evidence="4 8" id="KW-0949">S-adenosyl-L-methionine</keyword>
<dbReference type="Pfam" id="PF00765">
    <property type="entry name" value="Autoind_synth"/>
    <property type="match status" value="1"/>
</dbReference>
<dbReference type="SUPFAM" id="SSF55729">
    <property type="entry name" value="Acyl-CoA N-acyltransferases (Nat)"/>
    <property type="match status" value="1"/>
</dbReference>
<evidence type="ECO:0000256" key="1">
    <source>
        <dbReference type="ARBA" id="ARBA00012340"/>
    </source>
</evidence>